<sequence>SSIIISEWHNLCCLNWYEVSMGKGTKVSAYTFGRAVKT</sequence>
<feature type="non-terminal residue" evidence="1">
    <location>
        <position position="1"/>
    </location>
</feature>
<proteinExistence type="predicted"/>
<comment type="caution">
    <text evidence="1">The sequence shown here is derived from an EMBL/GenBank/DDBJ whole genome shotgun (WGS) entry which is preliminary data.</text>
</comment>
<gene>
    <name evidence="1" type="ORF">S01H1_60647</name>
</gene>
<dbReference type="EMBL" id="BARS01039729">
    <property type="protein sequence ID" value="GAG22265.1"/>
    <property type="molecule type" value="Genomic_DNA"/>
</dbReference>
<organism evidence="1">
    <name type="scientific">marine sediment metagenome</name>
    <dbReference type="NCBI Taxonomy" id="412755"/>
    <lineage>
        <taxon>unclassified sequences</taxon>
        <taxon>metagenomes</taxon>
        <taxon>ecological metagenomes</taxon>
    </lineage>
</organism>
<reference evidence="1" key="1">
    <citation type="journal article" date="2014" name="Front. Microbiol.">
        <title>High frequency of phylogenetically diverse reductive dehalogenase-homologous genes in deep subseafloor sedimentary metagenomes.</title>
        <authorList>
            <person name="Kawai M."/>
            <person name="Futagami T."/>
            <person name="Toyoda A."/>
            <person name="Takaki Y."/>
            <person name="Nishi S."/>
            <person name="Hori S."/>
            <person name="Arai W."/>
            <person name="Tsubouchi T."/>
            <person name="Morono Y."/>
            <person name="Uchiyama I."/>
            <person name="Ito T."/>
            <person name="Fujiyama A."/>
            <person name="Inagaki F."/>
            <person name="Takami H."/>
        </authorList>
    </citation>
    <scope>NUCLEOTIDE SEQUENCE</scope>
    <source>
        <strain evidence="1">Expedition CK06-06</strain>
    </source>
</reference>
<dbReference type="AlphaFoldDB" id="X0VVF0"/>
<name>X0VVF0_9ZZZZ</name>
<protein>
    <submittedName>
        <fullName evidence="1">Uncharacterized protein</fullName>
    </submittedName>
</protein>
<evidence type="ECO:0000313" key="1">
    <source>
        <dbReference type="EMBL" id="GAG22265.1"/>
    </source>
</evidence>
<accession>X0VVF0</accession>